<feature type="chain" id="PRO_5043696150" evidence="1">
    <location>
        <begin position="23"/>
        <end position="82"/>
    </location>
</feature>
<keyword evidence="3" id="KW-1185">Reference proteome</keyword>
<comment type="caution">
    <text evidence="2">The sequence shown here is derived from an EMBL/GenBank/DDBJ whole genome shotgun (WGS) entry which is preliminary data.</text>
</comment>
<evidence type="ECO:0000256" key="1">
    <source>
        <dbReference type="SAM" id="SignalP"/>
    </source>
</evidence>
<evidence type="ECO:0000313" key="2">
    <source>
        <dbReference type="EMBL" id="CAK7335927.1"/>
    </source>
</evidence>
<keyword evidence="1" id="KW-0732">Signal</keyword>
<dbReference type="EMBL" id="CAWUPB010000994">
    <property type="protein sequence ID" value="CAK7335927.1"/>
    <property type="molecule type" value="Genomic_DNA"/>
</dbReference>
<organism evidence="2 3">
    <name type="scientific">Dovyalis caffra</name>
    <dbReference type="NCBI Taxonomy" id="77055"/>
    <lineage>
        <taxon>Eukaryota</taxon>
        <taxon>Viridiplantae</taxon>
        <taxon>Streptophyta</taxon>
        <taxon>Embryophyta</taxon>
        <taxon>Tracheophyta</taxon>
        <taxon>Spermatophyta</taxon>
        <taxon>Magnoliopsida</taxon>
        <taxon>eudicotyledons</taxon>
        <taxon>Gunneridae</taxon>
        <taxon>Pentapetalae</taxon>
        <taxon>rosids</taxon>
        <taxon>fabids</taxon>
        <taxon>Malpighiales</taxon>
        <taxon>Salicaceae</taxon>
        <taxon>Flacourtieae</taxon>
        <taxon>Dovyalis</taxon>
    </lineage>
</organism>
<accession>A0AAV1RK22</accession>
<evidence type="ECO:0000313" key="3">
    <source>
        <dbReference type="Proteomes" id="UP001314170"/>
    </source>
</evidence>
<dbReference type="AlphaFoldDB" id="A0AAV1RK22"/>
<gene>
    <name evidence="2" type="ORF">DCAF_LOCUS10930</name>
</gene>
<proteinExistence type="predicted"/>
<protein>
    <submittedName>
        <fullName evidence="2">Uncharacterized protein</fullName>
    </submittedName>
</protein>
<reference evidence="2 3" key="1">
    <citation type="submission" date="2024-01" db="EMBL/GenBank/DDBJ databases">
        <authorList>
            <person name="Waweru B."/>
        </authorList>
    </citation>
    <scope>NUCLEOTIDE SEQUENCE [LARGE SCALE GENOMIC DNA]</scope>
</reference>
<name>A0AAV1RK22_9ROSI</name>
<sequence length="82" mass="9599">MNLFYRLYAQLIALIFLQKAISEATDLVDGNKQLKRKIEPLITQLENPDGMKMVELHEERDKWKLKAKRLQVIKDALCGKDE</sequence>
<feature type="signal peptide" evidence="1">
    <location>
        <begin position="1"/>
        <end position="22"/>
    </location>
</feature>
<dbReference type="Proteomes" id="UP001314170">
    <property type="component" value="Unassembled WGS sequence"/>
</dbReference>